<keyword evidence="11" id="KW-0585">Phenylalanine catabolism</keyword>
<dbReference type="STRING" id="295108.HT99x_00817"/>
<reference evidence="16" key="2">
    <citation type="journal article" date="2016" name="Genome Announc.">
        <title>Draft Genome Sequences of Two Novel Amoeba-Resistant Intranuclear Bacteria, 'Candidatus Berkiella cookevillensis' and 'Candidatus Berkiella aquae'.</title>
        <authorList>
            <person name="Mehari Y.T."/>
            <person name="Arivett B.A."/>
            <person name="Farone A.L."/>
            <person name="Gunderson J.H."/>
            <person name="Farone M.B."/>
        </authorList>
    </citation>
    <scope>NUCLEOTIDE SEQUENCE</scope>
    <source>
        <strain evidence="16">HT99</strain>
    </source>
</reference>
<dbReference type="PRINTS" id="PR00372">
    <property type="entry name" value="FYWHYDRXLASE"/>
</dbReference>
<dbReference type="InterPro" id="IPR001273">
    <property type="entry name" value="ArAA_hydroxylase"/>
</dbReference>
<evidence type="ECO:0000256" key="6">
    <source>
        <dbReference type="ARBA" id="ARBA00020276"/>
    </source>
</evidence>
<organism evidence="15">
    <name type="scientific">Candidatus Berkiella aquae</name>
    <dbReference type="NCBI Taxonomy" id="295108"/>
    <lineage>
        <taxon>Bacteria</taxon>
        <taxon>Pseudomonadati</taxon>
        <taxon>Pseudomonadota</taxon>
        <taxon>Gammaproteobacteria</taxon>
        <taxon>Candidatus Berkiellales</taxon>
        <taxon>Candidatus Berkiellaceae</taxon>
        <taxon>Candidatus Berkiella</taxon>
    </lineage>
</organism>
<keyword evidence="9 13" id="KW-0408">Iron</keyword>
<dbReference type="PATRIC" id="fig|1590043.3.peg.816"/>
<dbReference type="Proteomes" id="UP000051497">
    <property type="component" value="Unassembled WGS sequence"/>
</dbReference>
<dbReference type="GO" id="GO:0005506">
    <property type="term" value="F:iron ion binding"/>
    <property type="evidence" value="ECO:0007669"/>
    <property type="project" value="InterPro"/>
</dbReference>
<reference evidence="15" key="1">
    <citation type="submission" date="2015-09" db="EMBL/GenBank/DDBJ databases">
        <title>Draft Genome Sequences of Two Novel Amoeba-resistant Intranuclear Bacteria, Candidatus Berkiella cookevillensis and Candidatus Berkiella aquae.</title>
        <authorList>
            <person name="Mehari Y.T."/>
            <person name="Arivett B.A."/>
            <person name="Farone A.L."/>
            <person name="Gunderson J.H."/>
            <person name="Farone M.B."/>
        </authorList>
    </citation>
    <scope>NUCLEOTIDE SEQUENCE [LARGE SCALE GENOMIC DNA]</scope>
    <source>
        <strain evidence="15">HT99</strain>
    </source>
</reference>
<evidence type="ECO:0000256" key="13">
    <source>
        <dbReference type="PIRSR" id="PIRSR601273-2"/>
    </source>
</evidence>
<dbReference type="EC" id="1.14.16.1" evidence="5"/>
<dbReference type="CDD" id="cd03348">
    <property type="entry name" value="pro_PheOH"/>
    <property type="match status" value="1"/>
</dbReference>
<evidence type="ECO:0000313" key="17">
    <source>
        <dbReference type="Proteomes" id="UP000051497"/>
    </source>
</evidence>
<comment type="pathway">
    <text evidence="3">Amino-acid degradation; L-phenylalanine degradation; acetoacetate and fumarate from L-phenylalanine: step 1/6.</text>
</comment>
<evidence type="ECO:0000256" key="5">
    <source>
        <dbReference type="ARBA" id="ARBA00011995"/>
    </source>
</evidence>
<comment type="cofactor">
    <cofactor evidence="2 13">
        <name>Fe(2+)</name>
        <dbReference type="ChEBI" id="CHEBI:29033"/>
    </cofactor>
</comment>
<protein>
    <recommendedName>
        <fullName evidence="6">Phenylalanine-4-hydroxylase</fullName>
        <ecNumber evidence="5">1.14.16.1</ecNumber>
    </recommendedName>
    <alternativeName>
        <fullName evidence="12">Phe-4-monooxygenase</fullName>
    </alternativeName>
</protein>
<feature type="binding site" evidence="13">
    <location>
        <position position="179"/>
    </location>
    <ligand>
        <name>Fe cation</name>
        <dbReference type="ChEBI" id="CHEBI:24875"/>
    </ligand>
</feature>
<dbReference type="GO" id="GO:0006559">
    <property type="term" value="P:L-phenylalanine catabolic process"/>
    <property type="evidence" value="ECO:0007669"/>
    <property type="project" value="UniProtKB-UniPathway"/>
</dbReference>
<comment type="catalytic activity">
    <reaction evidence="1">
        <text>(6R)-L-erythro-5,6,7,8-tetrahydrobiopterin + L-phenylalanine + O2 = (4aS,6R)-4a-hydroxy-L-erythro-5,6,7,8-tetrahydrobiopterin + L-tyrosine</text>
        <dbReference type="Rhea" id="RHEA:20273"/>
        <dbReference type="ChEBI" id="CHEBI:15379"/>
        <dbReference type="ChEBI" id="CHEBI:15642"/>
        <dbReference type="ChEBI" id="CHEBI:58095"/>
        <dbReference type="ChEBI" id="CHEBI:58315"/>
        <dbReference type="ChEBI" id="CHEBI:59560"/>
        <dbReference type="EC" id="1.14.16.1"/>
    </reaction>
</comment>
<evidence type="ECO:0000256" key="8">
    <source>
        <dbReference type="ARBA" id="ARBA00023002"/>
    </source>
</evidence>
<sequence>MVSDLRTFKTKRLMKKSKYISRKPDEKGFVAYSAEETSVWHDLFVRQMKLLEHRACSEYLDGIKALGLTADKIPQIPEINERLRALSGWEVAPVPALIDFQAFFELMANKKFPAATFIRTREELDYLQEPDIFHEIFGHCPLITLPVYADFMHEYGKLGLQANHADRVMLARLYWFTVEFGLIQSSQGLKIYGGGILSSFGESQYCLDSDKPLRHPLEVIEAFRTPYRIDIFQPLYFVINDFSELFGLSKLNLLDLITQARTLGMHAPLFPPKPKDQESRFL</sequence>
<evidence type="ECO:0000256" key="11">
    <source>
        <dbReference type="ARBA" id="ARBA00023232"/>
    </source>
</evidence>
<dbReference type="PANTHER" id="PTHR11473:SF24">
    <property type="entry name" value="PHENYLALANINE-4-HYDROXYLASE"/>
    <property type="match status" value="1"/>
</dbReference>
<keyword evidence="8 15" id="KW-0560">Oxidoreductase</keyword>
<dbReference type="GO" id="GO:0004505">
    <property type="term" value="F:phenylalanine 4-monooxygenase activity"/>
    <property type="evidence" value="ECO:0007669"/>
    <property type="project" value="UniProtKB-EC"/>
</dbReference>
<dbReference type="PANTHER" id="PTHR11473">
    <property type="entry name" value="AROMATIC AMINO ACID HYDROXYLASE"/>
    <property type="match status" value="1"/>
</dbReference>
<dbReference type="NCBIfam" id="TIGR01267">
    <property type="entry name" value="Phe4hydrox_mono"/>
    <property type="match status" value="1"/>
</dbReference>
<feature type="domain" description="Biopterin-dependent aromatic amino acid hydroxylase family profile" evidence="14">
    <location>
        <begin position="1"/>
        <end position="282"/>
    </location>
</feature>
<dbReference type="AlphaFoldDB" id="A0A0Q9YNM7"/>
<evidence type="ECO:0000256" key="7">
    <source>
        <dbReference type="ARBA" id="ARBA00022723"/>
    </source>
</evidence>
<accession>A0A0Q9YNM7</accession>
<reference evidence="16" key="3">
    <citation type="submission" date="2021-06" db="EMBL/GenBank/DDBJ databases">
        <title>Genomic Description and Analysis of Intracellular Bacteria, Candidatus Berkiella cookevillensis and Candidatus Berkiella aquae.</title>
        <authorList>
            <person name="Kidane D.T."/>
            <person name="Mehari Y.T."/>
            <person name="Rice F.C."/>
            <person name="Arivett B.A."/>
            <person name="Farone A.L."/>
            <person name="Berk S.G."/>
            <person name="Farone M.B."/>
        </authorList>
    </citation>
    <scope>NUCLEOTIDE SEQUENCE</scope>
    <source>
        <strain evidence="16">HT99</strain>
    </source>
</reference>
<dbReference type="PROSITE" id="PS00367">
    <property type="entry name" value="BH4_AAA_HYDROXYL_1"/>
    <property type="match status" value="1"/>
</dbReference>
<dbReference type="InterPro" id="IPR018301">
    <property type="entry name" value="ArAA_hydroxylase_Fe/CU_BS"/>
</dbReference>
<evidence type="ECO:0000256" key="10">
    <source>
        <dbReference type="ARBA" id="ARBA00023033"/>
    </source>
</evidence>
<dbReference type="RefSeq" id="WP_075065446.1">
    <property type="nucleotide sequence ID" value="NZ_LKAJ02000001.1"/>
</dbReference>
<comment type="similarity">
    <text evidence="4">Belongs to the biopterin-dependent aromatic amino acid hydroxylase family.</text>
</comment>
<dbReference type="OrthoDB" id="9780502at2"/>
<feature type="binding site" evidence="13">
    <location>
        <position position="134"/>
    </location>
    <ligand>
        <name>Fe cation</name>
        <dbReference type="ChEBI" id="CHEBI:24875"/>
    </ligand>
</feature>
<dbReference type="SUPFAM" id="SSF56534">
    <property type="entry name" value="Aromatic aminoacid monoxygenases, catalytic and oligomerization domains"/>
    <property type="match status" value="1"/>
</dbReference>
<keyword evidence="17" id="KW-1185">Reference proteome</keyword>
<dbReference type="UniPathway" id="UPA00139">
    <property type="reaction ID" value="UER00337"/>
</dbReference>
<dbReference type="PROSITE" id="PS51410">
    <property type="entry name" value="BH4_AAA_HYDROXYL_2"/>
    <property type="match status" value="1"/>
</dbReference>
<evidence type="ECO:0000313" key="16">
    <source>
        <dbReference type="EMBL" id="MCS5712404.1"/>
    </source>
</evidence>
<dbReference type="Gene3D" id="1.10.800.10">
    <property type="entry name" value="Aromatic amino acid hydroxylase"/>
    <property type="match status" value="1"/>
</dbReference>
<comment type="caution">
    <text evidence="15">The sequence shown here is derived from an EMBL/GenBank/DDBJ whole genome shotgun (WGS) entry which is preliminary data.</text>
</comment>
<dbReference type="InterPro" id="IPR036329">
    <property type="entry name" value="Aro-AA_hydroxylase_C_sf"/>
</dbReference>
<dbReference type="InterPro" id="IPR005960">
    <property type="entry name" value="Phe-4-hydroxylase_mono"/>
</dbReference>
<dbReference type="NCBIfam" id="NF008877">
    <property type="entry name" value="PRK11913.1-2"/>
    <property type="match status" value="1"/>
</dbReference>
<evidence type="ECO:0000256" key="3">
    <source>
        <dbReference type="ARBA" id="ARBA00005088"/>
    </source>
</evidence>
<dbReference type="InterPro" id="IPR019774">
    <property type="entry name" value="Aromatic-AA_hydroxylase_C"/>
</dbReference>
<evidence type="ECO:0000256" key="2">
    <source>
        <dbReference type="ARBA" id="ARBA00001954"/>
    </source>
</evidence>
<dbReference type="Pfam" id="PF00351">
    <property type="entry name" value="Biopterin_H"/>
    <property type="match status" value="1"/>
</dbReference>
<proteinExistence type="inferred from homology"/>
<keyword evidence="10" id="KW-0503">Monooxygenase</keyword>
<evidence type="ECO:0000256" key="12">
    <source>
        <dbReference type="ARBA" id="ARBA00029922"/>
    </source>
</evidence>
<evidence type="ECO:0000256" key="1">
    <source>
        <dbReference type="ARBA" id="ARBA00001060"/>
    </source>
</evidence>
<keyword evidence="7 13" id="KW-0479">Metal-binding</keyword>
<name>A0A0Q9YNM7_9GAMM</name>
<dbReference type="EMBL" id="LKAJ02000001">
    <property type="protein sequence ID" value="MCS5712404.1"/>
    <property type="molecule type" value="Genomic_DNA"/>
</dbReference>
<evidence type="ECO:0000313" key="15">
    <source>
        <dbReference type="EMBL" id="KRG22395.1"/>
    </source>
</evidence>
<feature type="binding site" evidence="13">
    <location>
        <position position="139"/>
    </location>
    <ligand>
        <name>Fe cation</name>
        <dbReference type="ChEBI" id="CHEBI:24875"/>
    </ligand>
</feature>
<evidence type="ECO:0000256" key="9">
    <source>
        <dbReference type="ARBA" id="ARBA00023004"/>
    </source>
</evidence>
<dbReference type="EMBL" id="LKAJ01000002">
    <property type="protein sequence ID" value="KRG22395.1"/>
    <property type="molecule type" value="Genomic_DNA"/>
</dbReference>
<gene>
    <name evidence="15" type="primary">phhA</name>
    <name evidence="15" type="ORF">HT99x_00817</name>
    <name evidence="16" type="ORF">HT99x_013260</name>
</gene>
<evidence type="ECO:0000256" key="4">
    <source>
        <dbReference type="ARBA" id="ARBA00009712"/>
    </source>
</evidence>
<evidence type="ECO:0000259" key="14">
    <source>
        <dbReference type="PROSITE" id="PS51410"/>
    </source>
</evidence>
<dbReference type="InterPro" id="IPR036951">
    <property type="entry name" value="ArAA_hydroxylase_sf"/>
</dbReference>